<protein>
    <submittedName>
        <fullName evidence="2">Uncharacterized protein</fullName>
    </submittedName>
</protein>
<comment type="caution">
    <text evidence="2">The sequence shown here is derived from an EMBL/GenBank/DDBJ whole genome shotgun (WGS) entry which is preliminary data.</text>
</comment>
<organism evidence="2 3">
    <name type="scientific">Catenaria anguillulae PL171</name>
    <dbReference type="NCBI Taxonomy" id="765915"/>
    <lineage>
        <taxon>Eukaryota</taxon>
        <taxon>Fungi</taxon>
        <taxon>Fungi incertae sedis</taxon>
        <taxon>Blastocladiomycota</taxon>
        <taxon>Blastocladiomycetes</taxon>
        <taxon>Blastocladiales</taxon>
        <taxon>Catenariaceae</taxon>
        <taxon>Catenaria</taxon>
    </lineage>
</organism>
<reference evidence="2 3" key="1">
    <citation type="submission" date="2016-07" db="EMBL/GenBank/DDBJ databases">
        <title>Pervasive Adenine N6-methylation of Active Genes in Fungi.</title>
        <authorList>
            <consortium name="DOE Joint Genome Institute"/>
            <person name="Mondo S.J."/>
            <person name="Dannebaum R.O."/>
            <person name="Kuo R.C."/>
            <person name="Labutti K."/>
            <person name="Haridas S."/>
            <person name="Kuo A."/>
            <person name="Salamov A."/>
            <person name="Ahrendt S.R."/>
            <person name="Lipzen A."/>
            <person name="Sullivan W."/>
            <person name="Andreopoulos W.B."/>
            <person name="Clum A."/>
            <person name="Lindquist E."/>
            <person name="Daum C."/>
            <person name="Ramamoorthy G.K."/>
            <person name="Gryganskyi A."/>
            <person name="Culley D."/>
            <person name="Magnuson J.K."/>
            <person name="James T.Y."/>
            <person name="O'Malley M.A."/>
            <person name="Stajich J.E."/>
            <person name="Spatafora J.W."/>
            <person name="Visel A."/>
            <person name="Grigoriev I.V."/>
        </authorList>
    </citation>
    <scope>NUCLEOTIDE SEQUENCE [LARGE SCALE GENOMIC DNA]</scope>
    <source>
        <strain evidence="2 3">PL171</strain>
    </source>
</reference>
<sequence>MHACQPFFPLGASGPGPQPFVRQRQAAPGAVSSWHHSGSGVTSIAWLLPVARSKTLVPASSTLPVPRLQMTPSPAVPFGQTTHPNSIYGATPNPCSPLF</sequence>
<feature type="region of interest" description="Disordered" evidence="1">
    <location>
        <begin position="74"/>
        <end position="99"/>
    </location>
</feature>
<accession>A0A1Y2I416</accession>
<dbReference type="EMBL" id="MCFL01000001">
    <property type="protein sequence ID" value="ORZ41479.1"/>
    <property type="molecule type" value="Genomic_DNA"/>
</dbReference>
<evidence type="ECO:0000313" key="2">
    <source>
        <dbReference type="EMBL" id="ORZ41479.1"/>
    </source>
</evidence>
<proteinExistence type="predicted"/>
<keyword evidence="3" id="KW-1185">Reference proteome</keyword>
<evidence type="ECO:0000256" key="1">
    <source>
        <dbReference type="SAM" id="MobiDB-lite"/>
    </source>
</evidence>
<evidence type="ECO:0000313" key="3">
    <source>
        <dbReference type="Proteomes" id="UP000193411"/>
    </source>
</evidence>
<gene>
    <name evidence="2" type="ORF">BCR44DRAFT_1422896</name>
</gene>
<dbReference type="AlphaFoldDB" id="A0A1Y2I416"/>
<dbReference type="Proteomes" id="UP000193411">
    <property type="component" value="Unassembled WGS sequence"/>
</dbReference>
<name>A0A1Y2I416_9FUNG</name>